<keyword evidence="5" id="KW-1185">Reference proteome</keyword>
<feature type="compositionally biased region" description="Basic and acidic residues" evidence="2">
    <location>
        <begin position="12"/>
        <end position="21"/>
    </location>
</feature>
<dbReference type="CDD" id="cd00093">
    <property type="entry name" value="HTH_XRE"/>
    <property type="match status" value="1"/>
</dbReference>
<proteinExistence type="predicted"/>
<dbReference type="GO" id="GO:0003700">
    <property type="term" value="F:DNA-binding transcription factor activity"/>
    <property type="evidence" value="ECO:0007669"/>
    <property type="project" value="TreeGrafter"/>
</dbReference>
<dbReference type="InterPro" id="IPR050807">
    <property type="entry name" value="TransReg_Diox_bact_type"/>
</dbReference>
<protein>
    <submittedName>
        <fullName evidence="4">XRE family transcriptional regulator</fullName>
    </submittedName>
</protein>
<dbReference type="Pfam" id="PF01381">
    <property type="entry name" value="HTH_3"/>
    <property type="match status" value="1"/>
</dbReference>
<dbReference type="Gene3D" id="2.60.120.10">
    <property type="entry name" value="Jelly Rolls"/>
    <property type="match status" value="1"/>
</dbReference>
<dbReference type="InterPro" id="IPR011051">
    <property type="entry name" value="RmlC_Cupin_sf"/>
</dbReference>
<dbReference type="PANTHER" id="PTHR46797">
    <property type="entry name" value="HTH-TYPE TRANSCRIPTIONAL REGULATOR"/>
    <property type="match status" value="1"/>
</dbReference>
<gene>
    <name evidence="4" type="ORF">CAL20_13710</name>
</gene>
<dbReference type="SUPFAM" id="SSF47413">
    <property type="entry name" value="lambda repressor-like DNA-binding domains"/>
    <property type="match status" value="1"/>
</dbReference>
<dbReference type="Pfam" id="PF07883">
    <property type="entry name" value="Cupin_2"/>
    <property type="match status" value="1"/>
</dbReference>
<evidence type="ECO:0000256" key="1">
    <source>
        <dbReference type="ARBA" id="ARBA00023125"/>
    </source>
</evidence>
<dbReference type="SMART" id="SM00530">
    <property type="entry name" value="HTH_XRE"/>
    <property type="match status" value="1"/>
</dbReference>
<keyword evidence="1" id="KW-0238">DNA-binding</keyword>
<dbReference type="PANTHER" id="PTHR46797:SF2">
    <property type="entry name" value="TRANSCRIPTIONAL REGULATOR"/>
    <property type="match status" value="1"/>
</dbReference>
<dbReference type="InterPro" id="IPR001387">
    <property type="entry name" value="Cro/C1-type_HTH"/>
</dbReference>
<feature type="compositionally biased region" description="Polar residues" evidence="2">
    <location>
        <begin position="1"/>
        <end position="11"/>
    </location>
</feature>
<sequence length="209" mass="22831">MPASGKSANQRDTAHHADAAEFHVGANLRKLRKQKGMSLESLAQASGVSMGMISQVERGIANPSMRLLTSLRRALNISMQELFGETKNEALKTGEPSFVRRRAQRPVIDLGMLHKELLTPSDRQNLQIMILRLEPGGKSGGHALSYPAEKGGLVLSGKVVLTVDDEASELETGDSFVFDSNRPHSLRNTSDAPTEVLWIIGAVQFDRFL</sequence>
<reference evidence="4 5" key="1">
    <citation type="submission" date="2017-05" db="EMBL/GenBank/DDBJ databases">
        <title>Complete and WGS of Bordetella genogroups.</title>
        <authorList>
            <person name="Spilker T."/>
            <person name="LiPuma J."/>
        </authorList>
    </citation>
    <scope>NUCLEOTIDE SEQUENCE [LARGE SCALE GENOMIC DNA]</scope>
    <source>
        <strain evidence="4 5">AU9919</strain>
    </source>
</reference>
<dbReference type="InterPro" id="IPR010982">
    <property type="entry name" value="Lambda_DNA-bd_dom_sf"/>
</dbReference>
<dbReference type="RefSeq" id="WP_094838137.1">
    <property type="nucleotide sequence ID" value="NZ_NEVQ01000013.1"/>
</dbReference>
<comment type="caution">
    <text evidence="4">The sequence shown here is derived from an EMBL/GenBank/DDBJ whole genome shotgun (WGS) entry which is preliminary data.</text>
</comment>
<evidence type="ECO:0000259" key="3">
    <source>
        <dbReference type="PROSITE" id="PS50943"/>
    </source>
</evidence>
<dbReference type="GO" id="GO:0003677">
    <property type="term" value="F:DNA binding"/>
    <property type="evidence" value="ECO:0007669"/>
    <property type="project" value="UniProtKB-KW"/>
</dbReference>
<evidence type="ECO:0000313" key="4">
    <source>
        <dbReference type="EMBL" id="OZI56480.1"/>
    </source>
</evidence>
<dbReference type="AlphaFoldDB" id="A0A261U5F9"/>
<name>A0A261U5F9_9BORD</name>
<dbReference type="CDD" id="cd02209">
    <property type="entry name" value="cupin_XRE_C"/>
    <property type="match status" value="1"/>
</dbReference>
<evidence type="ECO:0000256" key="2">
    <source>
        <dbReference type="SAM" id="MobiDB-lite"/>
    </source>
</evidence>
<dbReference type="PROSITE" id="PS50943">
    <property type="entry name" value="HTH_CROC1"/>
    <property type="match status" value="1"/>
</dbReference>
<feature type="region of interest" description="Disordered" evidence="2">
    <location>
        <begin position="1"/>
        <end position="21"/>
    </location>
</feature>
<dbReference type="InterPro" id="IPR013096">
    <property type="entry name" value="Cupin_2"/>
</dbReference>
<dbReference type="Gene3D" id="1.10.260.40">
    <property type="entry name" value="lambda repressor-like DNA-binding domains"/>
    <property type="match status" value="1"/>
</dbReference>
<feature type="domain" description="HTH cro/C1-type" evidence="3">
    <location>
        <begin position="28"/>
        <end position="82"/>
    </location>
</feature>
<dbReference type="Proteomes" id="UP000216885">
    <property type="component" value="Unassembled WGS sequence"/>
</dbReference>
<accession>A0A261U5F9</accession>
<dbReference type="SUPFAM" id="SSF51182">
    <property type="entry name" value="RmlC-like cupins"/>
    <property type="match status" value="1"/>
</dbReference>
<dbReference type="EMBL" id="NEVQ01000013">
    <property type="protein sequence ID" value="OZI56480.1"/>
    <property type="molecule type" value="Genomic_DNA"/>
</dbReference>
<dbReference type="InterPro" id="IPR014710">
    <property type="entry name" value="RmlC-like_jellyroll"/>
</dbReference>
<dbReference type="GO" id="GO:0005829">
    <property type="term" value="C:cytosol"/>
    <property type="evidence" value="ECO:0007669"/>
    <property type="project" value="TreeGrafter"/>
</dbReference>
<organism evidence="4 5">
    <name type="scientific">Bordetella genomosp. 4</name>
    <dbReference type="NCBI Taxonomy" id="463044"/>
    <lineage>
        <taxon>Bacteria</taxon>
        <taxon>Pseudomonadati</taxon>
        <taxon>Pseudomonadota</taxon>
        <taxon>Betaproteobacteria</taxon>
        <taxon>Burkholderiales</taxon>
        <taxon>Alcaligenaceae</taxon>
        <taxon>Bordetella</taxon>
    </lineage>
</organism>
<evidence type="ECO:0000313" key="5">
    <source>
        <dbReference type="Proteomes" id="UP000216885"/>
    </source>
</evidence>